<keyword evidence="4" id="KW-1185">Reference proteome</keyword>
<name>A0A2S0L5Z8_9FIRM</name>
<dbReference type="GeneID" id="78392120"/>
<proteinExistence type="predicted"/>
<evidence type="ECO:0000313" key="3">
    <source>
        <dbReference type="EMBL" id="MBF1352427.1"/>
    </source>
</evidence>
<dbReference type="EMBL" id="CP027228">
    <property type="protein sequence ID" value="AVM48715.1"/>
    <property type="molecule type" value="Genomic_DNA"/>
</dbReference>
<dbReference type="InterPro" id="IPR048963">
    <property type="entry name" value="ArgZ/ArgE-like_C_2nd"/>
</dbReference>
<dbReference type="Gene3D" id="3.40.50.10690">
    <property type="entry name" value="putative lor/sdh protein like domains"/>
    <property type="match status" value="1"/>
</dbReference>
<dbReference type="Gene3D" id="2.40.420.10">
    <property type="entry name" value="conserved putative lor/sdh protein from methanococcus maripaludis s2 domain"/>
    <property type="match status" value="1"/>
</dbReference>
<dbReference type="OrthoDB" id="5386290at2"/>
<dbReference type="KEGG" id="mdv:C5Q96_07555"/>
<reference evidence="4" key="1">
    <citation type="submission" date="2018-02" db="EMBL/GenBank/DDBJ databases">
        <authorList>
            <person name="Holder M.E."/>
            <person name="Ajami N.J."/>
            <person name="Petrosino J.F."/>
        </authorList>
    </citation>
    <scope>NUCLEOTIDE SEQUENCE [LARGE SCALE GENOMIC DNA]</scope>
    <source>
        <strain evidence="4">CCUG 47132</strain>
    </source>
</reference>
<sequence>MAFELRKYTHPDFAEQKFIDSPDCRLEEAPKDGVVPFDFHALSIFPEYFKINGEWLLCEESRMDTVPVYDGGKVLALEARRVKKGQLVVCGRTECCEEGIYMHADGFNENTGVKADTFAFRTGRSRETAFSKDFDEIVELLKHEKDNGKIVWVMGPAFSFDIKARRALSALIENGYAHAVLAGNALASHDLEGAYMQTALGQNIYTQENVPNGHYNHLDLINRVRAAGSMKAFVEQENLDNGVMTAAIKNDVPIVLGGSIRDDGPLPEVYGDCYDAQDAMRAHVSKATTVITMATMLHSIAVGNMTPSFRVLEDGTIRQTYFYVCDASEFVVNKLADRGSLSSKGIITNAQDFICNIADGLGLKY</sequence>
<organism evidence="2 4">
    <name type="scientific">Mogibacterium diversum</name>
    <dbReference type="NCBI Taxonomy" id="114527"/>
    <lineage>
        <taxon>Bacteria</taxon>
        <taxon>Bacillati</taxon>
        <taxon>Bacillota</taxon>
        <taxon>Clostridia</taxon>
        <taxon>Peptostreptococcales</taxon>
        <taxon>Anaerovoracaceae</taxon>
        <taxon>Mogibacterium</taxon>
    </lineage>
</organism>
<dbReference type="Proteomes" id="UP000237883">
    <property type="component" value="Chromosome"/>
</dbReference>
<evidence type="ECO:0000259" key="1">
    <source>
        <dbReference type="Pfam" id="PF21570"/>
    </source>
</evidence>
<dbReference type="Pfam" id="PF21570">
    <property type="entry name" value="ArgZ-like_C_2nd"/>
    <property type="match status" value="1"/>
</dbReference>
<reference evidence="3" key="3">
    <citation type="submission" date="2020-04" db="EMBL/GenBank/DDBJ databases">
        <title>Deep metagenomics examines the oral microbiome during advanced dental caries in children, revealing novel taxa and co-occurrences with host molecules.</title>
        <authorList>
            <person name="Baker J.L."/>
            <person name="Morton J.T."/>
            <person name="Dinis M."/>
            <person name="Alvarez R."/>
            <person name="Tran N.C."/>
            <person name="Knight R."/>
            <person name="Edlund A."/>
        </authorList>
    </citation>
    <scope>NUCLEOTIDE SEQUENCE</scope>
    <source>
        <strain evidence="3">JCVI_24_bin.8</strain>
    </source>
</reference>
<reference evidence="2" key="2">
    <citation type="submission" date="2018-02" db="EMBL/GenBank/DDBJ databases">
        <authorList>
            <person name="Cohen D.B."/>
            <person name="Kent A.D."/>
        </authorList>
    </citation>
    <scope>NUCLEOTIDE SEQUENCE [LARGE SCALE GENOMIC DNA]</scope>
    <source>
        <strain evidence="2">CCUG 47132</strain>
    </source>
</reference>
<dbReference type="AlphaFoldDB" id="A0A2S0L5Z8"/>
<feature type="domain" description="Arginine dihydrolase ArgZ/ArgE-like C-terminal second subdomain" evidence="1">
    <location>
        <begin position="139"/>
        <end position="354"/>
    </location>
</feature>
<evidence type="ECO:0000313" key="4">
    <source>
        <dbReference type="Proteomes" id="UP000237883"/>
    </source>
</evidence>
<accession>A0A2S0L5Z8</accession>
<protein>
    <recommendedName>
        <fullName evidence="1">Arginine dihydrolase ArgZ/ArgE-like C-terminal second subdomain domain-containing protein</fullName>
    </recommendedName>
</protein>
<dbReference type="RefSeq" id="WP_106057769.1">
    <property type="nucleotide sequence ID" value="NZ_CAURSC010000001.1"/>
</dbReference>
<dbReference type="EMBL" id="JABZQH010000158">
    <property type="protein sequence ID" value="MBF1352427.1"/>
    <property type="molecule type" value="Genomic_DNA"/>
</dbReference>
<gene>
    <name evidence="2" type="ORF">C5Q96_07555</name>
    <name evidence="3" type="ORF">HXM71_04835</name>
</gene>
<dbReference type="Proteomes" id="UP000722050">
    <property type="component" value="Unassembled WGS sequence"/>
</dbReference>
<evidence type="ECO:0000313" key="2">
    <source>
        <dbReference type="EMBL" id="AVM48715.1"/>
    </source>
</evidence>